<protein>
    <recommendedName>
        <fullName evidence="3">procollagen-lysine 5-dioxygenase</fullName>
        <ecNumber evidence="3">1.14.11.4</ecNumber>
    </recommendedName>
</protein>
<comment type="cofactor">
    <cofactor evidence="1">
        <name>L-ascorbate</name>
        <dbReference type="ChEBI" id="CHEBI:38290"/>
    </cofactor>
</comment>
<dbReference type="EC" id="1.14.11.4" evidence="3"/>
<dbReference type="SMART" id="SM00702">
    <property type="entry name" value="P4Hc"/>
    <property type="match status" value="1"/>
</dbReference>
<gene>
    <name evidence="13" type="ORF">WA026_022323</name>
</gene>
<dbReference type="InterPro" id="IPR050757">
    <property type="entry name" value="Collagen_mod_GT25"/>
</dbReference>
<evidence type="ECO:0000313" key="13">
    <source>
        <dbReference type="EMBL" id="KAK9887385.1"/>
    </source>
</evidence>
<evidence type="ECO:0000256" key="8">
    <source>
        <dbReference type="ARBA" id="ARBA00022964"/>
    </source>
</evidence>
<keyword evidence="4" id="KW-0479">Metal-binding</keyword>
<dbReference type="AlphaFoldDB" id="A0AAW1V1P4"/>
<comment type="caution">
    <text evidence="13">The sequence shown here is derived from an EMBL/GenBank/DDBJ whole genome shotgun (WGS) entry which is preliminary data.</text>
</comment>
<dbReference type="SUPFAM" id="SSF53448">
    <property type="entry name" value="Nucleotide-diphospho-sugar transferases"/>
    <property type="match status" value="1"/>
</dbReference>
<dbReference type="GO" id="GO:0031418">
    <property type="term" value="F:L-ascorbic acid binding"/>
    <property type="evidence" value="ECO:0007669"/>
    <property type="project" value="UniProtKB-KW"/>
</dbReference>
<keyword evidence="6" id="KW-0256">Endoplasmic reticulum</keyword>
<keyword evidence="5" id="KW-0732">Signal</keyword>
<reference evidence="13 14" key="1">
    <citation type="submission" date="2023-03" db="EMBL/GenBank/DDBJ databases">
        <title>Genome insight into feeding habits of ladybird beetles.</title>
        <authorList>
            <person name="Li H.-S."/>
            <person name="Huang Y.-H."/>
            <person name="Pang H."/>
        </authorList>
    </citation>
    <scope>NUCLEOTIDE SEQUENCE [LARGE SCALE GENOMIC DNA]</scope>
    <source>
        <strain evidence="13">SYSU_2023b</strain>
        <tissue evidence="13">Whole body</tissue>
    </source>
</reference>
<evidence type="ECO:0000256" key="6">
    <source>
        <dbReference type="ARBA" id="ARBA00022824"/>
    </source>
</evidence>
<dbReference type="Gene3D" id="2.60.120.620">
    <property type="entry name" value="q2cbj1_9rhob like domain"/>
    <property type="match status" value="1"/>
</dbReference>
<dbReference type="EMBL" id="JARQZJ010000109">
    <property type="protein sequence ID" value="KAK9887385.1"/>
    <property type="molecule type" value="Genomic_DNA"/>
</dbReference>
<evidence type="ECO:0000256" key="4">
    <source>
        <dbReference type="ARBA" id="ARBA00022723"/>
    </source>
</evidence>
<evidence type="ECO:0000256" key="7">
    <source>
        <dbReference type="ARBA" id="ARBA00022896"/>
    </source>
</evidence>
<keyword evidence="7" id="KW-0847">Vitamin C</keyword>
<evidence type="ECO:0000313" key="14">
    <source>
        <dbReference type="Proteomes" id="UP001431783"/>
    </source>
</evidence>
<comment type="catalytic activity">
    <reaction evidence="11">
        <text>L-lysyl-[collagen] + 2-oxoglutarate + O2 = (5R)-5-hydroxy-L-lysyl-[collagen] + succinate + CO2</text>
        <dbReference type="Rhea" id="RHEA:16569"/>
        <dbReference type="Rhea" id="RHEA-COMP:12751"/>
        <dbReference type="Rhea" id="RHEA-COMP:12752"/>
        <dbReference type="ChEBI" id="CHEBI:15379"/>
        <dbReference type="ChEBI" id="CHEBI:16526"/>
        <dbReference type="ChEBI" id="CHEBI:16810"/>
        <dbReference type="ChEBI" id="CHEBI:29969"/>
        <dbReference type="ChEBI" id="CHEBI:30031"/>
        <dbReference type="ChEBI" id="CHEBI:133442"/>
        <dbReference type="EC" id="1.14.11.4"/>
    </reaction>
</comment>
<evidence type="ECO:0000256" key="11">
    <source>
        <dbReference type="ARBA" id="ARBA00047930"/>
    </source>
</evidence>
<keyword evidence="9" id="KW-0560">Oxidoreductase</keyword>
<feature type="domain" description="Fe2OG dioxygenase" evidence="12">
    <location>
        <begin position="347"/>
        <end position="440"/>
    </location>
</feature>
<evidence type="ECO:0000256" key="3">
    <source>
        <dbReference type="ARBA" id="ARBA00012264"/>
    </source>
</evidence>
<dbReference type="GO" id="GO:0005783">
    <property type="term" value="C:endoplasmic reticulum"/>
    <property type="evidence" value="ECO:0007669"/>
    <property type="project" value="UniProtKB-SubCell"/>
</dbReference>
<name>A0AAW1V1P4_9CUCU</name>
<keyword evidence="8" id="KW-0223">Dioxygenase</keyword>
<dbReference type="InterPro" id="IPR006620">
    <property type="entry name" value="Pro_4_hyd_alph"/>
</dbReference>
<evidence type="ECO:0000256" key="1">
    <source>
        <dbReference type="ARBA" id="ARBA00001961"/>
    </source>
</evidence>
<evidence type="ECO:0000256" key="5">
    <source>
        <dbReference type="ARBA" id="ARBA00022729"/>
    </source>
</evidence>
<dbReference type="PANTHER" id="PTHR10730">
    <property type="entry name" value="PROCOLLAGEN-LYSINE,2-OXOGLUTARATE 5-DIOXYGENASE/GLYCOSYLTRANSFERASE 25 FAMILY MEMBER"/>
    <property type="match status" value="1"/>
</dbReference>
<dbReference type="PROSITE" id="PS51471">
    <property type="entry name" value="FE2OG_OXY"/>
    <property type="match status" value="1"/>
</dbReference>
<dbReference type="Pfam" id="PF03171">
    <property type="entry name" value="2OG-FeII_Oxy"/>
    <property type="match status" value="1"/>
</dbReference>
<organism evidence="13 14">
    <name type="scientific">Henosepilachna vigintioctopunctata</name>
    <dbReference type="NCBI Taxonomy" id="420089"/>
    <lineage>
        <taxon>Eukaryota</taxon>
        <taxon>Metazoa</taxon>
        <taxon>Ecdysozoa</taxon>
        <taxon>Arthropoda</taxon>
        <taxon>Hexapoda</taxon>
        <taxon>Insecta</taxon>
        <taxon>Pterygota</taxon>
        <taxon>Neoptera</taxon>
        <taxon>Endopterygota</taxon>
        <taxon>Coleoptera</taxon>
        <taxon>Polyphaga</taxon>
        <taxon>Cucujiformia</taxon>
        <taxon>Coccinelloidea</taxon>
        <taxon>Coccinellidae</taxon>
        <taxon>Epilachninae</taxon>
        <taxon>Epilachnini</taxon>
        <taxon>Henosepilachna</taxon>
    </lineage>
</organism>
<evidence type="ECO:0000256" key="2">
    <source>
        <dbReference type="ARBA" id="ARBA00004240"/>
    </source>
</evidence>
<dbReference type="PANTHER" id="PTHR10730:SF45">
    <property type="entry name" value="PROCOLLAGEN-LYSINE,2-OXOGLUTARATE 5-DIOXYGENASE"/>
    <property type="match status" value="1"/>
</dbReference>
<dbReference type="GO" id="GO:0008475">
    <property type="term" value="F:procollagen-lysine 5-dioxygenase activity"/>
    <property type="evidence" value="ECO:0007669"/>
    <property type="project" value="UniProtKB-EC"/>
</dbReference>
<proteinExistence type="predicted"/>
<evidence type="ECO:0000256" key="9">
    <source>
        <dbReference type="ARBA" id="ARBA00023002"/>
    </source>
</evidence>
<evidence type="ECO:0000259" key="12">
    <source>
        <dbReference type="PROSITE" id="PS51471"/>
    </source>
</evidence>
<keyword evidence="14" id="KW-1185">Reference proteome</keyword>
<dbReference type="GO" id="GO:0005506">
    <property type="term" value="F:iron ion binding"/>
    <property type="evidence" value="ECO:0007669"/>
    <property type="project" value="InterPro"/>
</dbReference>
<comment type="subcellular location">
    <subcellularLocation>
        <location evidence="2">Endoplasmic reticulum</location>
    </subcellularLocation>
</comment>
<sequence length="440" mass="51518">MLAIFIEYPTPFLEEQLLKVASLEYPKSRIHLFIHNAAKYHIDHLETFVGAYSDLYNSVKQIVPTDGTTEWAARDLAIDHCLSKECQYLFVVDSIAHLDNPHTLKLLIEQNRTFVAPVMVRHNRAWSNFWGALTNDGFYARSNDYMDIVHNEKRGLWSVPFVNAVYLINAKLFKRYSKAKLSYSQKKLDADMAFCAKLRELDVFMYVSNRVDFGHLVNPETYDVTRAEPDMYQIMENQVDWESRYIHPDYPENFNPEKKNQQPCPDVYWFPIVSLKFCKSLINMMESFGKWSDGSNKDSRLEGGYEAVPTRDIHMNQVGWEPHWLYFLQQYVRPLQERVFIGYFHDPPKSLMNFVVRYKPDEQPFLRPHHDSSTYTINIALNEAGIDYEGGGCRFIRYNCSVTQTKPGWVLMHPGRLTHYHEGLLVTKGVRYIMISFVDP</sequence>
<keyword evidence="10" id="KW-0408">Iron</keyword>
<dbReference type="InterPro" id="IPR005123">
    <property type="entry name" value="Oxoglu/Fe-dep_dioxygenase_dom"/>
</dbReference>
<evidence type="ECO:0000256" key="10">
    <source>
        <dbReference type="ARBA" id="ARBA00023004"/>
    </source>
</evidence>
<dbReference type="Proteomes" id="UP001431783">
    <property type="component" value="Unassembled WGS sequence"/>
</dbReference>
<dbReference type="InterPro" id="IPR044861">
    <property type="entry name" value="IPNS-like_FE2OG_OXY"/>
</dbReference>
<accession>A0AAW1V1P4</accession>
<dbReference type="InterPro" id="IPR029044">
    <property type="entry name" value="Nucleotide-diphossugar_trans"/>
</dbReference>
<dbReference type="FunFam" id="2.60.120.620:FF:000026">
    <property type="entry name" value="Procollagen-lysine,2-oxoglutarate 5-dioxygenase"/>
    <property type="match status" value="1"/>
</dbReference>